<evidence type="ECO:0000256" key="1">
    <source>
        <dbReference type="SAM" id="Phobius"/>
    </source>
</evidence>
<feature type="transmembrane region" description="Helical" evidence="1">
    <location>
        <begin position="39"/>
        <end position="57"/>
    </location>
</feature>
<reference evidence="2" key="1">
    <citation type="submission" date="2023-07" db="EMBL/GenBank/DDBJ databases">
        <authorList>
            <consortium name="AG Swart"/>
            <person name="Singh M."/>
            <person name="Singh A."/>
            <person name="Seah K."/>
            <person name="Emmerich C."/>
        </authorList>
    </citation>
    <scope>NUCLEOTIDE SEQUENCE</scope>
    <source>
        <strain evidence="2">DP1</strain>
    </source>
</reference>
<keyword evidence="3" id="KW-1185">Reference proteome</keyword>
<comment type="caution">
    <text evidence="2">The sequence shown here is derived from an EMBL/GenBank/DDBJ whole genome shotgun (WGS) entry which is preliminary data.</text>
</comment>
<accession>A0AAD1XY22</accession>
<dbReference type="AlphaFoldDB" id="A0AAD1XY22"/>
<sequence>MFLNNSSIKSVSRRSNNWVLHHFKCDWTLKSLLQLLKPYFHFLNFLICLLKFLLCLLKFTLSFCVFTNLVINLSSVVFSSFCVSDSFADACFTSHMFLTEVIGLSTISVNASSTSILCKPSLKGPDSLCKQQPII</sequence>
<protein>
    <submittedName>
        <fullName evidence="2">Uncharacterized protein</fullName>
    </submittedName>
</protein>
<evidence type="ECO:0000313" key="2">
    <source>
        <dbReference type="EMBL" id="CAI2381476.1"/>
    </source>
</evidence>
<keyword evidence="1" id="KW-1133">Transmembrane helix</keyword>
<dbReference type="Proteomes" id="UP001295684">
    <property type="component" value="Unassembled WGS sequence"/>
</dbReference>
<keyword evidence="1" id="KW-0812">Transmembrane</keyword>
<keyword evidence="1" id="KW-0472">Membrane</keyword>
<evidence type="ECO:0000313" key="3">
    <source>
        <dbReference type="Proteomes" id="UP001295684"/>
    </source>
</evidence>
<dbReference type="EMBL" id="CAMPGE010023550">
    <property type="protein sequence ID" value="CAI2381476.1"/>
    <property type="molecule type" value="Genomic_DNA"/>
</dbReference>
<name>A0AAD1XY22_EUPCR</name>
<proteinExistence type="predicted"/>
<gene>
    <name evidence="2" type="ORF">ECRASSUSDP1_LOCUS22932</name>
</gene>
<organism evidence="2 3">
    <name type="scientific">Euplotes crassus</name>
    <dbReference type="NCBI Taxonomy" id="5936"/>
    <lineage>
        <taxon>Eukaryota</taxon>
        <taxon>Sar</taxon>
        <taxon>Alveolata</taxon>
        <taxon>Ciliophora</taxon>
        <taxon>Intramacronucleata</taxon>
        <taxon>Spirotrichea</taxon>
        <taxon>Hypotrichia</taxon>
        <taxon>Euplotida</taxon>
        <taxon>Euplotidae</taxon>
        <taxon>Moneuplotes</taxon>
    </lineage>
</organism>